<comment type="subcellular location">
    <subcellularLocation>
        <location evidence="2">Cytoplasm</location>
    </subcellularLocation>
    <subcellularLocation>
        <location evidence="1">Nucleus</location>
    </subcellularLocation>
</comment>
<accession>A0A8H3E2T2</accession>
<evidence type="ECO:0000313" key="12">
    <source>
        <dbReference type="Proteomes" id="UP000663827"/>
    </source>
</evidence>
<evidence type="ECO:0000256" key="1">
    <source>
        <dbReference type="ARBA" id="ARBA00004123"/>
    </source>
</evidence>
<dbReference type="GO" id="GO:0002098">
    <property type="term" value="P:tRNA wobble uridine modification"/>
    <property type="evidence" value="ECO:0007669"/>
    <property type="project" value="InterPro"/>
</dbReference>
<evidence type="ECO:0000313" key="11">
    <source>
        <dbReference type="EMBL" id="CAE7179846.1"/>
    </source>
</evidence>
<dbReference type="Proteomes" id="UP000663850">
    <property type="component" value="Unassembled WGS sequence"/>
</dbReference>
<dbReference type="Pfam" id="PF05625">
    <property type="entry name" value="PAXNEB"/>
    <property type="match status" value="1"/>
</dbReference>
<dbReference type="PANTHER" id="PTHR12896">
    <property type="entry name" value="PAX6 NEIGHBOR PROTEIN PAXNEB"/>
    <property type="match status" value="1"/>
</dbReference>
<dbReference type="UniPathway" id="UPA00988"/>
<feature type="region of interest" description="Disordered" evidence="9">
    <location>
        <begin position="367"/>
        <end position="449"/>
    </location>
</feature>
<evidence type="ECO:0000256" key="6">
    <source>
        <dbReference type="ARBA" id="ARBA00022490"/>
    </source>
</evidence>
<evidence type="ECO:0000313" key="10">
    <source>
        <dbReference type="EMBL" id="CAE6509682.1"/>
    </source>
</evidence>
<evidence type="ECO:0000256" key="8">
    <source>
        <dbReference type="ARBA" id="ARBA00023242"/>
    </source>
</evidence>
<name>A0A8H3E2T2_9AGAM</name>
<comment type="pathway">
    <text evidence="3">tRNA modification; 5-methoxycarbonylmethyl-2-thiouridine-tRNA biosynthesis.</text>
</comment>
<dbReference type="EMBL" id="CAJMWZ010005687">
    <property type="protein sequence ID" value="CAE6509682.1"/>
    <property type="molecule type" value="Genomic_DNA"/>
</dbReference>
<protein>
    <recommendedName>
        <fullName evidence="5">Elongator complex protein 4</fullName>
    </recommendedName>
</protein>
<evidence type="ECO:0000256" key="5">
    <source>
        <dbReference type="ARBA" id="ARBA00020265"/>
    </source>
</evidence>
<evidence type="ECO:0000256" key="2">
    <source>
        <dbReference type="ARBA" id="ARBA00004496"/>
    </source>
</evidence>
<dbReference type="PANTHER" id="PTHR12896:SF1">
    <property type="entry name" value="ELONGATOR COMPLEX PROTEIN 4"/>
    <property type="match status" value="1"/>
</dbReference>
<gene>
    <name evidence="10" type="ORF">RDB_LOCUS104969</name>
    <name evidence="11" type="ORF">RDB_LOCUS115265</name>
</gene>
<evidence type="ECO:0000256" key="7">
    <source>
        <dbReference type="ARBA" id="ARBA00022694"/>
    </source>
</evidence>
<comment type="similarity">
    <text evidence="4">Belongs to the ELP4 family.</text>
</comment>
<dbReference type="Gene3D" id="3.40.50.300">
    <property type="entry name" value="P-loop containing nucleotide triphosphate hydrolases"/>
    <property type="match status" value="1"/>
</dbReference>
<keyword evidence="6" id="KW-0963">Cytoplasm</keyword>
<dbReference type="CDD" id="cd19494">
    <property type="entry name" value="Elp4"/>
    <property type="match status" value="1"/>
</dbReference>
<dbReference type="GO" id="GO:0008023">
    <property type="term" value="C:transcription elongation factor complex"/>
    <property type="evidence" value="ECO:0007669"/>
    <property type="project" value="TreeGrafter"/>
</dbReference>
<evidence type="ECO:0000256" key="3">
    <source>
        <dbReference type="ARBA" id="ARBA00005043"/>
    </source>
</evidence>
<keyword evidence="8" id="KW-0539">Nucleus</keyword>
<dbReference type="AlphaFoldDB" id="A0A8H3E2T2"/>
<sequence length="449" mass="47951">MSSFKRRAPTKAAATVTSRSDSEVNLKTLPEPNTALPLLSGLSSVDDILGLNGLPAGQVLLVRTPDLHSDWGSMISRYFTAQGLVSGEATVIVSSEDEAEYLLSGCMWTSDAVATSLDTDAQDPDIQPEEGMKIAWRYAKMKQFSTTVPIRSGDQAESATFDLTLRIPPELITQGRKIGQLISVPLAESSNSICDVVIAHIRKLLRELSTVNSSPRRATRIIFPELGGPAWGDIQQTQLIRFLLALRGLIRGTTVAAFVTLSSTASGDDWGGDGWVGKLSHVVDGCITFAGFSGDPLSSMSFPNHHGLVKMSSSPSHGTLRAPSISRSVLRGMNSSGPDGGGENNLAFRCTRRKLVIETMHLGAEGGIGARQTSAPTGSEILDSSSVSAPSSESKPARVTIAFDEVGDTIKGADEPPRDAGESTREKKPAKAKKKRVLFQPDKPEIYDF</sequence>
<dbReference type="Proteomes" id="UP000663827">
    <property type="component" value="Unassembled WGS sequence"/>
</dbReference>
<feature type="compositionally biased region" description="Low complexity" evidence="9">
    <location>
        <begin position="384"/>
        <end position="394"/>
    </location>
</feature>
<dbReference type="GO" id="GO:0005737">
    <property type="term" value="C:cytoplasm"/>
    <property type="evidence" value="ECO:0007669"/>
    <property type="project" value="UniProtKB-SubCell"/>
</dbReference>
<dbReference type="InterPro" id="IPR027417">
    <property type="entry name" value="P-loop_NTPase"/>
</dbReference>
<reference evidence="11" key="1">
    <citation type="submission" date="2021-01" db="EMBL/GenBank/DDBJ databases">
        <authorList>
            <person name="Kaushik A."/>
        </authorList>
    </citation>
    <scope>NUCLEOTIDE SEQUENCE</scope>
    <source>
        <strain evidence="11">AG5</strain>
        <strain evidence="10">Type strain: AG8-Rh-89/</strain>
    </source>
</reference>
<dbReference type="GO" id="GO:0033588">
    <property type="term" value="C:elongator holoenzyme complex"/>
    <property type="evidence" value="ECO:0007669"/>
    <property type="project" value="InterPro"/>
</dbReference>
<evidence type="ECO:0000256" key="4">
    <source>
        <dbReference type="ARBA" id="ARBA00007573"/>
    </source>
</evidence>
<organism evidence="11 12">
    <name type="scientific">Rhizoctonia solani</name>
    <dbReference type="NCBI Taxonomy" id="456999"/>
    <lineage>
        <taxon>Eukaryota</taxon>
        <taxon>Fungi</taxon>
        <taxon>Dikarya</taxon>
        <taxon>Basidiomycota</taxon>
        <taxon>Agaricomycotina</taxon>
        <taxon>Agaricomycetes</taxon>
        <taxon>Cantharellales</taxon>
        <taxon>Ceratobasidiaceae</taxon>
        <taxon>Rhizoctonia</taxon>
    </lineage>
</organism>
<proteinExistence type="inferred from homology"/>
<keyword evidence="7" id="KW-0819">tRNA processing</keyword>
<evidence type="ECO:0000256" key="9">
    <source>
        <dbReference type="SAM" id="MobiDB-lite"/>
    </source>
</evidence>
<comment type="caution">
    <text evidence="11">The sequence shown here is derived from an EMBL/GenBank/DDBJ whole genome shotgun (WGS) entry which is preliminary data.</text>
</comment>
<dbReference type="EMBL" id="CAJNJQ010002566">
    <property type="protein sequence ID" value="CAE7179846.1"/>
    <property type="molecule type" value="Genomic_DNA"/>
</dbReference>
<feature type="compositionally biased region" description="Basic and acidic residues" evidence="9">
    <location>
        <begin position="411"/>
        <end position="429"/>
    </location>
</feature>
<dbReference type="InterPro" id="IPR008728">
    <property type="entry name" value="Elongator_complex_protein_4"/>
</dbReference>